<reference evidence="2" key="1">
    <citation type="submission" date="2022-11" db="UniProtKB">
        <authorList>
            <consortium name="WormBaseParasite"/>
        </authorList>
    </citation>
    <scope>IDENTIFICATION</scope>
</reference>
<dbReference type="Proteomes" id="UP000887579">
    <property type="component" value="Unplaced"/>
</dbReference>
<accession>A0AC34GBK2</accession>
<evidence type="ECO:0000313" key="1">
    <source>
        <dbReference type="Proteomes" id="UP000887579"/>
    </source>
</evidence>
<dbReference type="WBParaSite" id="ES5_v2.g27086.t1">
    <property type="protein sequence ID" value="ES5_v2.g27086.t1"/>
    <property type="gene ID" value="ES5_v2.g27086"/>
</dbReference>
<organism evidence="1 2">
    <name type="scientific">Panagrolaimus sp. ES5</name>
    <dbReference type="NCBI Taxonomy" id="591445"/>
    <lineage>
        <taxon>Eukaryota</taxon>
        <taxon>Metazoa</taxon>
        <taxon>Ecdysozoa</taxon>
        <taxon>Nematoda</taxon>
        <taxon>Chromadorea</taxon>
        <taxon>Rhabditida</taxon>
        <taxon>Tylenchina</taxon>
        <taxon>Panagrolaimomorpha</taxon>
        <taxon>Panagrolaimoidea</taxon>
        <taxon>Panagrolaimidae</taxon>
        <taxon>Panagrolaimus</taxon>
    </lineage>
</organism>
<proteinExistence type="predicted"/>
<name>A0AC34GBK2_9BILA</name>
<sequence length="157" mass="17042">MSKKWQEGGKVQAMAEAIYLKFSQNENLKTKLLNTGDAFLVECNPFDEYWGIKKRITDEDVTDSTRWPENSNALGFLKLDSVCMLMVLLINKSVKYALESSYGIREVEIGNVNAANGLVKHVGNAGIARIGCAGIGIISGNGIRGGGIGSETGDRRN</sequence>
<protein>
    <submittedName>
        <fullName evidence="2">NADAR domain-containing protein</fullName>
    </submittedName>
</protein>
<evidence type="ECO:0000313" key="2">
    <source>
        <dbReference type="WBParaSite" id="ES5_v2.g27086.t1"/>
    </source>
</evidence>